<keyword evidence="4" id="KW-1185">Reference proteome</keyword>
<keyword evidence="1" id="KW-0378">Hydrolase</keyword>
<feature type="domain" description="Metallo-beta-lactamase" evidence="2">
    <location>
        <begin position="45"/>
        <end position="228"/>
    </location>
</feature>
<dbReference type="PANTHER" id="PTHR43546">
    <property type="entry name" value="UPF0173 METAL-DEPENDENT HYDROLASE MJ1163-RELATED"/>
    <property type="match status" value="1"/>
</dbReference>
<dbReference type="RefSeq" id="WP_307406298.1">
    <property type="nucleotide sequence ID" value="NZ_JAUSUR010000001.1"/>
</dbReference>
<evidence type="ECO:0000256" key="1">
    <source>
        <dbReference type="ARBA" id="ARBA00022801"/>
    </source>
</evidence>
<dbReference type="SUPFAM" id="SSF56281">
    <property type="entry name" value="Metallo-hydrolase/oxidoreductase"/>
    <property type="match status" value="1"/>
</dbReference>
<accession>A0ABU0E0R4</accession>
<dbReference type="PANTHER" id="PTHR43546:SF9">
    <property type="entry name" value="L-ASCORBATE-6-PHOSPHATE LACTONASE ULAG-RELATED"/>
    <property type="match status" value="1"/>
</dbReference>
<sequence length="269" mass="30428">MNYNEKGQAVAPKAQYFGKEAFEETGDTVIRWLGNGGAFINSRGTTIMIDPLLQDFDMPLLVDMPTTVNDIPHLDAVLLTHCDNDHFSRSTCRDLKNKCNEFHGPHYVAELLEEEGIKGNGHTIYESFAINDIQVSLTAADHAWQNEREKYSKLRFYKNEDFCGYWIETKDGMIWMPGDSRLLPEQLKMPVPDVILFDFSDSSWHIGLDGAKQLADAYPNTPLILIHWGCVDAPTMAEFNGDPNVLKEMIVNPERVKVLAPGESFMLNN</sequence>
<dbReference type="Pfam" id="PF12706">
    <property type="entry name" value="Lactamase_B_2"/>
    <property type="match status" value="1"/>
</dbReference>
<dbReference type="Gene3D" id="3.60.15.10">
    <property type="entry name" value="Ribonuclease Z/Hydroxyacylglutathione hydrolase-like"/>
    <property type="match status" value="1"/>
</dbReference>
<organism evidence="3 4">
    <name type="scientific">Breznakia pachnodae</name>
    <dbReference type="NCBI Taxonomy" id="265178"/>
    <lineage>
        <taxon>Bacteria</taxon>
        <taxon>Bacillati</taxon>
        <taxon>Bacillota</taxon>
        <taxon>Erysipelotrichia</taxon>
        <taxon>Erysipelotrichales</taxon>
        <taxon>Erysipelotrichaceae</taxon>
        <taxon>Breznakia</taxon>
    </lineage>
</organism>
<evidence type="ECO:0000313" key="4">
    <source>
        <dbReference type="Proteomes" id="UP001230220"/>
    </source>
</evidence>
<dbReference type="Proteomes" id="UP001230220">
    <property type="component" value="Unassembled WGS sequence"/>
</dbReference>
<reference evidence="3 4" key="1">
    <citation type="submission" date="2023-07" db="EMBL/GenBank/DDBJ databases">
        <title>Genomic Encyclopedia of Type Strains, Phase IV (KMG-IV): sequencing the most valuable type-strain genomes for metagenomic binning, comparative biology and taxonomic classification.</title>
        <authorList>
            <person name="Goeker M."/>
        </authorList>
    </citation>
    <scope>NUCLEOTIDE SEQUENCE [LARGE SCALE GENOMIC DNA]</scope>
    <source>
        <strain evidence="3 4">DSM 16784</strain>
    </source>
</reference>
<evidence type="ECO:0000313" key="3">
    <source>
        <dbReference type="EMBL" id="MDQ0360416.1"/>
    </source>
</evidence>
<dbReference type="InterPro" id="IPR050114">
    <property type="entry name" value="UPF0173_UPF0282_UlaG_hydrolase"/>
</dbReference>
<protein>
    <submittedName>
        <fullName evidence="3">L-ascorbate metabolism protein UlaG (Beta-lactamase superfamily)</fullName>
    </submittedName>
</protein>
<proteinExistence type="predicted"/>
<gene>
    <name evidence="3" type="ORF">J2S15_001147</name>
</gene>
<name>A0ABU0E0R4_9FIRM</name>
<comment type="caution">
    <text evidence="3">The sequence shown here is derived from an EMBL/GenBank/DDBJ whole genome shotgun (WGS) entry which is preliminary data.</text>
</comment>
<dbReference type="InterPro" id="IPR001279">
    <property type="entry name" value="Metallo-B-lactamas"/>
</dbReference>
<dbReference type="InterPro" id="IPR036866">
    <property type="entry name" value="RibonucZ/Hydroxyglut_hydro"/>
</dbReference>
<dbReference type="EMBL" id="JAUSUR010000001">
    <property type="protein sequence ID" value="MDQ0360416.1"/>
    <property type="molecule type" value="Genomic_DNA"/>
</dbReference>
<evidence type="ECO:0000259" key="2">
    <source>
        <dbReference type="Pfam" id="PF12706"/>
    </source>
</evidence>